<dbReference type="AlphaFoldDB" id="A0A939GM05"/>
<dbReference type="InterPro" id="IPR001296">
    <property type="entry name" value="Glyco_trans_1"/>
</dbReference>
<dbReference type="CDD" id="cd03801">
    <property type="entry name" value="GT4_PimA-like"/>
    <property type="match status" value="1"/>
</dbReference>
<dbReference type="GO" id="GO:0016757">
    <property type="term" value="F:glycosyltransferase activity"/>
    <property type="evidence" value="ECO:0007669"/>
    <property type="project" value="InterPro"/>
</dbReference>
<proteinExistence type="predicted"/>
<reference evidence="2" key="1">
    <citation type="submission" date="2021-03" db="EMBL/GenBank/DDBJ databases">
        <title>Fibrella sp. HMF5335 genome sequencing and assembly.</title>
        <authorList>
            <person name="Kang H."/>
            <person name="Kim H."/>
            <person name="Bae S."/>
            <person name="Joh K."/>
        </authorList>
    </citation>
    <scope>NUCLEOTIDE SEQUENCE</scope>
    <source>
        <strain evidence="2">HMF5335</strain>
    </source>
</reference>
<name>A0A939GM05_9BACT</name>
<evidence type="ECO:0000313" key="3">
    <source>
        <dbReference type="Proteomes" id="UP000664034"/>
    </source>
</evidence>
<dbReference type="RefSeq" id="WP_207366376.1">
    <property type="nucleotide sequence ID" value="NZ_JAFMYV010000011.1"/>
</dbReference>
<dbReference type="Gene3D" id="3.40.50.2000">
    <property type="entry name" value="Glycogen Phosphorylase B"/>
    <property type="match status" value="2"/>
</dbReference>
<organism evidence="2 3">
    <name type="scientific">Fibrella rubiginis</name>
    <dbReference type="NCBI Taxonomy" id="2817060"/>
    <lineage>
        <taxon>Bacteria</taxon>
        <taxon>Pseudomonadati</taxon>
        <taxon>Bacteroidota</taxon>
        <taxon>Cytophagia</taxon>
        <taxon>Cytophagales</taxon>
        <taxon>Spirosomataceae</taxon>
        <taxon>Fibrella</taxon>
    </lineage>
</organism>
<comment type="caution">
    <text evidence="2">The sequence shown here is derived from an EMBL/GenBank/DDBJ whole genome shotgun (WGS) entry which is preliminary data.</text>
</comment>
<dbReference type="SUPFAM" id="SSF53756">
    <property type="entry name" value="UDP-Glycosyltransferase/glycogen phosphorylase"/>
    <property type="match status" value="1"/>
</dbReference>
<sequence length="416" mass="47383">MKTILLSAYACLPNHGSEEGNGWNYATLLSEAGLRVHCITQENFRDRIEPALAAGHYPNLTMHYVALPNWLNKAYGNMVGLYMHYLYWQWKAAAKARKLDAEHDFALVHHVTYSSIQLGSFMYRVGKPFLFGPVGGGQQAPVAFRRYFGPYWSREKIRDVVSQVLSFINPGFFHTVNVADQVLISNEDTMEMARVLRKDKPLGRMLDAGLTTSFMPTEAIRRQPGPTMNLLWVGRMLPRKGIELTIEAFSKVDKTLPIRLTIVGGQGEMAEFVPGYLETYDVADRVDWVGHVPYDRVKEYFRESDVFFFTSLRDSCPMQVMEAMAYSMPVVTLALHGQNELVSEQTGIKVPVQTPEQVVNDLARGIEWLYHHPAERQQMGQTAYETAQQQVWSNKIKRFTDEIYPSLVGEKVMNNV</sequence>
<feature type="domain" description="Glycosyl transferase family 1" evidence="1">
    <location>
        <begin position="230"/>
        <end position="385"/>
    </location>
</feature>
<dbReference type="Proteomes" id="UP000664034">
    <property type="component" value="Unassembled WGS sequence"/>
</dbReference>
<dbReference type="EMBL" id="JAFMYV010000011">
    <property type="protein sequence ID" value="MBO0938838.1"/>
    <property type="molecule type" value="Genomic_DNA"/>
</dbReference>
<gene>
    <name evidence="2" type="ORF">J2I47_19960</name>
</gene>
<evidence type="ECO:0000313" key="2">
    <source>
        <dbReference type="EMBL" id="MBO0938838.1"/>
    </source>
</evidence>
<protein>
    <submittedName>
        <fullName evidence="2">Glycosyltransferase family 4 protein</fullName>
    </submittedName>
</protein>
<evidence type="ECO:0000259" key="1">
    <source>
        <dbReference type="Pfam" id="PF00534"/>
    </source>
</evidence>
<dbReference type="Pfam" id="PF00534">
    <property type="entry name" value="Glycos_transf_1"/>
    <property type="match status" value="1"/>
</dbReference>
<keyword evidence="3" id="KW-1185">Reference proteome</keyword>
<dbReference type="PANTHER" id="PTHR12526">
    <property type="entry name" value="GLYCOSYLTRANSFERASE"/>
    <property type="match status" value="1"/>
</dbReference>
<accession>A0A939GM05</accession>